<keyword evidence="2" id="KW-1185">Reference proteome</keyword>
<organism evidence="1 2">
    <name type="scientific">Pedobacter africanus</name>
    <dbReference type="NCBI Taxonomy" id="151894"/>
    <lineage>
        <taxon>Bacteria</taxon>
        <taxon>Pseudomonadati</taxon>
        <taxon>Bacteroidota</taxon>
        <taxon>Sphingobacteriia</taxon>
        <taxon>Sphingobacteriales</taxon>
        <taxon>Sphingobacteriaceae</taxon>
        <taxon>Pedobacter</taxon>
    </lineage>
</organism>
<accession>A0ACC6KZK2</accession>
<evidence type="ECO:0000313" key="2">
    <source>
        <dbReference type="Proteomes" id="UP001246858"/>
    </source>
</evidence>
<comment type="caution">
    <text evidence="1">The sequence shown here is derived from an EMBL/GenBank/DDBJ whole genome shotgun (WGS) entry which is preliminary data.</text>
</comment>
<evidence type="ECO:0000313" key="1">
    <source>
        <dbReference type="EMBL" id="MDR6784779.1"/>
    </source>
</evidence>
<dbReference type="Proteomes" id="UP001246858">
    <property type="component" value="Unassembled WGS sequence"/>
</dbReference>
<protein>
    <submittedName>
        <fullName evidence="1">Opacity protein-like surface antigen</fullName>
    </submittedName>
</protein>
<proteinExistence type="predicted"/>
<sequence length="178" mass="18430">MKKLFLLTAIAGLFAFTSANAQDAAMSGPKLGIGAEFGFPIGDFGDVSKFGVGGSLLYQHPIANKLNLTGSAGYLNFQGKDLDIPGIGTVDGGNAGYIPVKAGLRYFLAENIYVGGELGAVFGTKDGTGTAFAYAPGVGVEFPVADKSTIELGGRYEGWSKDGTLSFIGLRLAWNFGL</sequence>
<dbReference type="EMBL" id="JAVDTF010000003">
    <property type="protein sequence ID" value="MDR6784779.1"/>
    <property type="molecule type" value="Genomic_DNA"/>
</dbReference>
<gene>
    <name evidence="1" type="ORF">J2X78_003353</name>
</gene>
<reference evidence="1" key="1">
    <citation type="submission" date="2023-07" db="EMBL/GenBank/DDBJ databases">
        <title>Sorghum-associated microbial communities from plants grown in Nebraska, USA.</title>
        <authorList>
            <person name="Schachtman D."/>
        </authorList>
    </citation>
    <scope>NUCLEOTIDE SEQUENCE</scope>
    <source>
        <strain evidence="1">2697</strain>
    </source>
</reference>
<name>A0ACC6KZK2_9SPHI</name>